<dbReference type="PANTHER" id="PTHR14186">
    <property type="entry name" value="INSULIN-LIKE GROWTH FACTOR BINDING PROTEIN-RELATED"/>
    <property type="match status" value="1"/>
</dbReference>
<keyword evidence="4" id="KW-1015">Disulfide bond</keyword>
<reference evidence="7 8" key="1">
    <citation type="submission" date="2015-07" db="EMBL/GenBank/DDBJ databases">
        <title>The genome of Melipona quadrifasciata.</title>
        <authorList>
            <person name="Pan H."/>
            <person name="Kapheim K."/>
        </authorList>
    </citation>
    <scope>NUCLEOTIDE SEQUENCE [LARGE SCALE GENOMIC DNA]</scope>
    <source>
        <strain evidence="7">0111107301</strain>
        <tissue evidence="7">Whole body</tissue>
    </source>
</reference>
<gene>
    <name evidence="7" type="ORF">WN51_13502</name>
</gene>
<feature type="domain" description="IGFBP N-terminal" evidence="6">
    <location>
        <begin position="20"/>
        <end position="98"/>
    </location>
</feature>
<dbReference type="InterPro" id="IPR000867">
    <property type="entry name" value="IGFBP-like"/>
</dbReference>
<evidence type="ECO:0000256" key="3">
    <source>
        <dbReference type="ARBA" id="ARBA00022729"/>
    </source>
</evidence>
<evidence type="ECO:0000259" key="6">
    <source>
        <dbReference type="PROSITE" id="PS51323"/>
    </source>
</evidence>
<evidence type="ECO:0000256" key="5">
    <source>
        <dbReference type="SAM" id="SignalP"/>
    </source>
</evidence>
<dbReference type="Gene3D" id="4.10.40.20">
    <property type="match status" value="1"/>
</dbReference>
<dbReference type="GO" id="GO:0005520">
    <property type="term" value="F:insulin-like growth factor binding"/>
    <property type="evidence" value="ECO:0007669"/>
    <property type="project" value="InterPro"/>
</dbReference>
<dbReference type="Pfam" id="PF00219">
    <property type="entry name" value="IGFBP"/>
    <property type="match status" value="1"/>
</dbReference>
<name>A0A0N0U559_9HYME</name>
<organism evidence="7 8">
    <name type="scientific">Melipona quadrifasciata</name>
    <dbReference type="NCBI Taxonomy" id="166423"/>
    <lineage>
        <taxon>Eukaryota</taxon>
        <taxon>Metazoa</taxon>
        <taxon>Ecdysozoa</taxon>
        <taxon>Arthropoda</taxon>
        <taxon>Hexapoda</taxon>
        <taxon>Insecta</taxon>
        <taxon>Pterygota</taxon>
        <taxon>Neoptera</taxon>
        <taxon>Endopterygota</taxon>
        <taxon>Hymenoptera</taxon>
        <taxon>Apocrita</taxon>
        <taxon>Aculeata</taxon>
        <taxon>Apoidea</taxon>
        <taxon>Anthophila</taxon>
        <taxon>Apidae</taxon>
        <taxon>Melipona</taxon>
    </lineage>
</organism>
<feature type="chain" id="PRO_5005859831" evidence="5">
    <location>
        <begin position="22"/>
        <end position="108"/>
    </location>
</feature>
<dbReference type="EMBL" id="KQ435793">
    <property type="protein sequence ID" value="KOX74152.1"/>
    <property type="molecule type" value="Genomic_DNA"/>
</dbReference>
<dbReference type="PANTHER" id="PTHR14186:SF20">
    <property type="entry name" value="CYSTEINE-RICH MOTOR NEURON 1 PROTEIN-LIKE"/>
    <property type="match status" value="1"/>
</dbReference>
<dbReference type="GO" id="GO:0001558">
    <property type="term" value="P:regulation of cell growth"/>
    <property type="evidence" value="ECO:0007669"/>
    <property type="project" value="InterPro"/>
</dbReference>
<evidence type="ECO:0000256" key="1">
    <source>
        <dbReference type="ARBA" id="ARBA00004613"/>
    </source>
</evidence>
<evidence type="ECO:0000313" key="7">
    <source>
        <dbReference type="EMBL" id="KOX74152.1"/>
    </source>
</evidence>
<sequence length="108" mass="11785">MRASLLLLGGIVVFSLAVARALSCVCSPFECDILTDDDCPGGLTWDPCRCCKVCARVEGEPCGGLFGFSGSCADGLQCVIKNLLPNTREVDEGICTSEWNDFYYYYIY</sequence>
<dbReference type="GO" id="GO:0005576">
    <property type="term" value="C:extracellular region"/>
    <property type="evidence" value="ECO:0007669"/>
    <property type="project" value="UniProtKB-SubCell"/>
</dbReference>
<protein>
    <submittedName>
        <fullName evidence="7">Insulin-like growth factor-binding protein 7</fullName>
    </submittedName>
</protein>
<dbReference type="GO" id="GO:0009966">
    <property type="term" value="P:regulation of signal transduction"/>
    <property type="evidence" value="ECO:0007669"/>
    <property type="project" value="TreeGrafter"/>
</dbReference>
<keyword evidence="3 5" id="KW-0732">Signal</keyword>
<dbReference type="OrthoDB" id="5976811at2759"/>
<evidence type="ECO:0000313" key="8">
    <source>
        <dbReference type="Proteomes" id="UP000053105"/>
    </source>
</evidence>
<dbReference type="InterPro" id="IPR009030">
    <property type="entry name" value="Growth_fac_rcpt_cys_sf"/>
</dbReference>
<proteinExistence type="predicted"/>
<dbReference type="SUPFAM" id="SSF57184">
    <property type="entry name" value="Growth factor receptor domain"/>
    <property type="match status" value="1"/>
</dbReference>
<feature type="signal peptide" evidence="5">
    <location>
        <begin position="1"/>
        <end position="21"/>
    </location>
</feature>
<dbReference type="Proteomes" id="UP000053105">
    <property type="component" value="Unassembled WGS sequence"/>
</dbReference>
<keyword evidence="2" id="KW-0964">Secreted</keyword>
<comment type="subcellular location">
    <subcellularLocation>
        <location evidence="1">Secreted</location>
    </subcellularLocation>
</comment>
<dbReference type="PROSITE" id="PS51323">
    <property type="entry name" value="IGFBP_N_2"/>
    <property type="match status" value="1"/>
</dbReference>
<accession>A0A0N0U559</accession>
<dbReference type="AlphaFoldDB" id="A0A0N0U559"/>
<evidence type="ECO:0000256" key="2">
    <source>
        <dbReference type="ARBA" id="ARBA00022525"/>
    </source>
</evidence>
<keyword evidence="8" id="KW-1185">Reference proteome</keyword>
<evidence type="ECO:0000256" key="4">
    <source>
        <dbReference type="ARBA" id="ARBA00023157"/>
    </source>
</evidence>
<dbReference type="SMART" id="SM00121">
    <property type="entry name" value="IB"/>
    <property type="match status" value="1"/>
</dbReference>
<dbReference type="InterPro" id="IPR011390">
    <property type="entry name" value="IGFBP_rP_mac25"/>
</dbReference>